<protein>
    <recommendedName>
        <fullName evidence="5">Trichodiene synthase</fullName>
    </recommendedName>
</protein>
<keyword evidence="4" id="KW-1185">Reference proteome</keyword>
<dbReference type="SFLD" id="SFLDS00005">
    <property type="entry name" value="Isoprenoid_Synthase_Type_I"/>
    <property type="match status" value="1"/>
</dbReference>
<proteinExistence type="inferred from homology"/>
<evidence type="ECO:0000256" key="2">
    <source>
        <dbReference type="ARBA" id="ARBA00023239"/>
    </source>
</evidence>
<comment type="caution">
    <text evidence="3">The sequence shown here is derived from an EMBL/GenBank/DDBJ whole genome shotgun (WGS) entry which is preliminary data.</text>
</comment>
<dbReference type="Gene3D" id="1.10.600.10">
    <property type="entry name" value="Farnesyl Diphosphate Synthase"/>
    <property type="match status" value="1"/>
</dbReference>
<dbReference type="EMBL" id="JAKNSF020000016">
    <property type="protein sequence ID" value="KAK7734138.1"/>
    <property type="molecule type" value="Genomic_DNA"/>
</dbReference>
<evidence type="ECO:0000256" key="1">
    <source>
        <dbReference type="ARBA" id="ARBA00007946"/>
    </source>
</evidence>
<gene>
    <name evidence="3" type="ORF">SLS63_004423</name>
</gene>
<accession>A0ABR1PEK3</accession>
<evidence type="ECO:0000313" key="3">
    <source>
        <dbReference type="EMBL" id="KAK7734138.1"/>
    </source>
</evidence>
<dbReference type="Proteomes" id="UP001430848">
    <property type="component" value="Unassembled WGS sequence"/>
</dbReference>
<evidence type="ECO:0008006" key="5">
    <source>
        <dbReference type="Google" id="ProtNLM"/>
    </source>
</evidence>
<dbReference type="InterPro" id="IPR024652">
    <property type="entry name" value="Trichodiene_synth"/>
</dbReference>
<sequence length="403" mass="45984">MSSQKVATGGSAAFSEPFPVEHYLEVMVRLLDALRYRDMNHTQAERRDMMHYVYTKTAEYFSSPLLQSMIQAKPSMLQAAINSVVPMVVCCWAKVTREQMVDLSIQFAFMLLLDDSADDRGAGMESFFVDLVDNRPQRNAWWRLFNKQFPVLLQHYGPFCSLSLFRSTLDFFQGCWIDRHNWQGLDGAHDYPQFLRRLSGLGHFVVASLFPGTQARERELMVQITSVMPHLEHWEMFVNDVMSFYKEFDCLDDQAILVRNYVRCGPEASMEEGLNRVANDVIARTEILRRVFCDNKDIEPHVAATVEAFCQGYITWHLSEPRYRLRELGERAGDSTTARKFREYLDAGAQAAVDAGHWAYPSIAAMAEMQVRVKAVPGQDISTDALISSVDDKGPDPQTAFIV</sequence>
<dbReference type="SFLD" id="SFLDG01021">
    <property type="entry name" value="Trichodiene_Synthase_Like"/>
    <property type="match status" value="1"/>
</dbReference>
<dbReference type="Pfam" id="PF06330">
    <property type="entry name" value="TRI5"/>
    <property type="match status" value="1"/>
</dbReference>
<organism evidence="3 4">
    <name type="scientific">Diaporthe eres</name>
    <name type="common">Phomopsis oblonga</name>
    <dbReference type="NCBI Taxonomy" id="83184"/>
    <lineage>
        <taxon>Eukaryota</taxon>
        <taxon>Fungi</taxon>
        <taxon>Dikarya</taxon>
        <taxon>Ascomycota</taxon>
        <taxon>Pezizomycotina</taxon>
        <taxon>Sordariomycetes</taxon>
        <taxon>Sordariomycetidae</taxon>
        <taxon>Diaporthales</taxon>
        <taxon>Diaporthaceae</taxon>
        <taxon>Diaporthe</taxon>
        <taxon>Diaporthe eres species complex</taxon>
    </lineage>
</organism>
<name>A0ABR1PEK3_DIAER</name>
<keyword evidence="2" id="KW-0456">Lyase</keyword>
<comment type="similarity">
    <text evidence="1">Belongs to the trichodiene synthase family.</text>
</comment>
<evidence type="ECO:0000313" key="4">
    <source>
        <dbReference type="Proteomes" id="UP001430848"/>
    </source>
</evidence>
<reference evidence="3 4" key="1">
    <citation type="submission" date="2024-02" db="EMBL/GenBank/DDBJ databases">
        <title>De novo assembly and annotation of 12 fungi associated with fruit tree decline syndrome in Ontario, Canada.</title>
        <authorList>
            <person name="Sulman M."/>
            <person name="Ellouze W."/>
            <person name="Ilyukhin E."/>
        </authorList>
    </citation>
    <scope>NUCLEOTIDE SEQUENCE [LARGE SCALE GENOMIC DNA]</scope>
    <source>
        <strain evidence="3 4">M169</strain>
    </source>
</reference>
<dbReference type="InterPro" id="IPR008949">
    <property type="entry name" value="Isoprenoid_synthase_dom_sf"/>
</dbReference>
<dbReference type="SUPFAM" id="SSF48576">
    <property type="entry name" value="Terpenoid synthases"/>
    <property type="match status" value="1"/>
</dbReference>